<name>A0A8D9BTZ1_9HEMI</name>
<protein>
    <submittedName>
        <fullName evidence="1">Uncharacterized protein</fullName>
    </submittedName>
</protein>
<reference evidence="1" key="1">
    <citation type="submission" date="2021-05" db="EMBL/GenBank/DDBJ databases">
        <authorList>
            <person name="Alioto T."/>
            <person name="Alioto T."/>
            <person name="Gomez Garrido J."/>
        </authorList>
    </citation>
    <scope>NUCLEOTIDE SEQUENCE</scope>
</reference>
<dbReference type="AlphaFoldDB" id="A0A8D9BTZ1"/>
<organism evidence="1">
    <name type="scientific">Cacopsylla melanoneura</name>
    <dbReference type="NCBI Taxonomy" id="428564"/>
    <lineage>
        <taxon>Eukaryota</taxon>
        <taxon>Metazoa</taxon>
        <taxon>Ecdysozoa</taxon>
        <taxon>Arthropoda</taxon>
        <taxon>Hexapoda</taxon>
        <taxon>Insecta</taxon>
        <taxon>Pterygota</taxon>
        <taxon>Neoptera</taxon>
        <taxon>Paraneoptera</taxon>
        <taxon>Hemiptera</taxon>
        <taxon>Sternorrhyncha</taxon>
        <taxon>Psylloidea</taxon>
        <taxon>Psyllidae</taxon>
        <taxon>Psyllinae</taxon>
        <taxon>Cacopsylla</taxon>
    </lineage>
</organism>
<proteinExistence type="predicted"/>
<dbReference type="EMBL" id="HBUF01663761">
    <property type="protein sequence ID" value="CAG6789189.1"/>
    <property type="molecule type" value="Transcribed_RNA"/>
</dbReference>
<accession>A0A8D9BTZ1</accession>
<sequence length="106" mass="11539">MTGFLALLILSQCSRRPCFTLAEYVWLSISLISAPAAKAFSLPVSMIAATLLSASNCCTAAATSDTNTSQRAFKDFGRVNCTMPTFVLSNFVHYDIVKFDSAHEFD</sequence>
<evidence type="ECO:0000313" key="1">
    <source>
        <dbReference type="EMBL" id="CAG6789189.1"/>
    </source>
</evidence>